<dbReference type="Proteomes" id="UP000694392">
    <property type="component" value="Unplaced"/>
</dbReference>
<evidence type="ECO:0000313" key="2">
    <source>
        <dbReference type="Ensembl" id="ENSSPUP00000013452.1"/>
    </source>
</evidence>
<dbReference type="Gene3D" id="3.40.50.300">
    <property type="entry name" value="P-loop containing nucleotide triphosphate hydrolases"/>
    <property type="match status" value="1"/>
</dbReference>
<dbReference type="FunFam" id="1.10.472.130:FF:000002">
    <property type="entry name" value="Cytoplasmic dynein heavy chain 1"/>
    <property type="match status" value="1"/>
</dbReference>
<dbReference type="Pfam" id="PF17852">
    <property type="entry name" value="Dynein_AAA_lid"/>
    <property type="match status" value="1"/>
</dbReference>
<dbReference type="GO" id="GO:0045505">
    <property type="term" value="F:dynein intermediate chain binding"/>
    <property type="evidence" value="ECO:0007669"/>
    <property type="project" value="InterPro"/>
</dbReference>
<evidence type="ECO:0000259" key="1">
    <source>
        <dbReference type="SMART" id="SM00382"/>
    </source>
</evidence>
<dbReference type="Pfam" id="PF22597">
    <property type="entry name" value="DYN_lid"/>
    <property type="match status" value="1"/>
</dbReference>
<organism evidence="2 3">
    <name type="scientific">Sphenodon punctatus</name>
    <name type="common">Tuatara</name>
    <name type="synonym">Hatteria punctata</name>
    <dbReference type="NCBI Taxonomy" id="8508"/>
    <lineage>
        <taxon>Eukaryota</taxon>
        <taxon>Metazoa</taxon>
        <taxon>Chordata</taxon>
        <taxon>Craniata</taxon>
        <taxon>Vertebrata</taxon>
        <taxon>Euteleostomi</taxon>
        <taxon>Lepidosauria</taxon>
        <taxon>Sphenodontia</taxon>
        <taxon>Sphenodontidae</taxon>
        <taxon>Sphenodon</taxon>
    </lineage>
</organism>
<dbReference type="InterPro" id="IPR026983">
    <property type="entry name" value="DHC"/>
</dbReference>
<dbReference type="GO" id="GO:0007018">
    <property type="term" value="P:microtubule-based movement"/>
    <property type="evidence" value="ECO:0007669"/>
    <property type="project" value="InterPro"/>
</dbReference>
<dbReference type="FunFam" id="3.40.50.300:FF:002655">
    <property type="entry name" value="Dynein cytoplasmic 1 heavy chain 1"/>
    <property type="match status" value="1"/>
</dbReference>
<dbReference type="GO" id="GO:0005858">
    <property type="term" value="C:axonemal dynein complex"/>
    <property type="evidence" value="ECO:0007669"/>
    <property type="project" value="TreeGrafter"/>
</dbReference>
<reference evidence="2" key="1">
    <citation type="submission" date="2025-08" db="UniProtKB">
        <authorList>
            <consortium name="Ensembl"/>
        </authorList>
    </citation>
    <scope>IDENTIFICATION</scope>
</reference>
<keyword evidence="3" id="KW-1185">Reference proteome</keyword>
<protein>
    <recommendedName>
        <fullName evidence="1">AAA+ ATPase domain-containing protein</fullName>
    </recommendedName>
</protein>
<proteinExistence type="predicted"/>
<dbReference type="Gene3D" id="1.20.920.30">
    <property type="match status" value="1"/>
</dbReference>
<dbReference type="Ensembl" id="ENSSPUT00000014342.1">
    <property type="protein sequence ID" value="ENSSPUP00000013452.1"/>
    <property type="gene ID" value="ENSSPUG00000010344.1"/>
</dbReference>
<dbReference type="Pfam" id="PF12775">
    <property type="entry name" value="AAA_7"/>
    <property type="match status" value="1"/>
</dbReference>
<feature type="domain" description="AAA+ ATPase" evidence="1">
    <location>
        <begin position="176"/>
        <end position="326"/>
    </location>
</feature>
<dbReference type="InterPro" id="IPR027417">
    <property type="entry name" value="P-loop_NTPase"/>
</dbReference>
<dbReference type="InterPro" id="IPR041466">
    <property type="entry name" value="Dynein_AAA5_ext"/>
</dbReference>
<dbReference type="CDD" id="cd00009">
    <property type="entry name" value="AAA"/>
    <property type="match status" value="1"/>
</dbReference>
<accession>A0A8D0GX72</accession>
<dbReference type="SUPFAM" id="SSF52540">
    <property type="entry name" value="P-loop containing nucleoside triphosphate hydrolases"/>
    <property type="match status" value="1"/>
</dbReference>
<evidence type="ECO:0000313" key="3">
    <source>
        <dbReference type="Proteomes" id="UP000694392"/>
    </source>
</evidence>
<dbReference type="SMART" id="SM00382">
    <property type="entry name" value="AAA"/>
    <property type="match status" value="1"/>
</dbReference>
<dbReference type="GeneTree" id="ENSGT00940000156103"/>
<sequence length="425" mass="48924">MLQIQRDAATIMQPYFTSNGLVTKALEHAFKLEHIMDLTRLRCLGSLFSMLHQACRNVAQYNANHPDFPMQIDQLERYIQRYLIYAILWSLSGDSRLKMRAELGEYIRRITTVPLPSAPNIPIIDYEVSITGEWAPWQSKVPQIEVETHKVAAPDVVVPTLDTVRHEALLYTWLAEHKPLVLCGPPGSGKTMTLFSALRALPDMEVVGLNFSSATTPELLLKTFDHYCEYRRTPNGVVLAPVQLGKWLVLFCDEINLPDMDKYGTQRVISFIRQMVEHGGFYRTSDQTWVKLERIQFVGACNPPTDPGRKPLSHRFLRHVPVVYVDYPGPASLTQIYGTFNRAMLRLIPSLRTYAEPLTAAMVEFYTMSQERFTQDTQPHYIYSPREMTRWVRGIFEALRPLETLPVEGLIRIWAHEALRLFQDR</sequence>
<dbReference type="GO" id="GO:0051959">
    <property type="term" value="F:dynein light intermediate chain binding"/>
    <property type="evidence" value="ECO:0007669"/>
    <property type="project" value="InterPro"/>
</dbReference>
<dbReference type="InterPro" id="IPR003593">
    <property type="entry name" value="AAA+_ATPase"/>
</dbReference>
<dbReference type="OMA" id="FRNTSTW"/>
<name>A0A8D0GX72_SPHPU</name>
<dbReference type="PANTHER" id="PTHR46532">
    <property type="entry name" value="MALE FERTILITY FACTOR KL5"/>
    <property type="match status" value="1"/>
</dbReference>
<dbReference type="Gene3D" id="1.10.472.130">
    <property type="match status" value="1"/>
</dbReference>
<dbReference type="InterPro" id="IPR054354">
    <property type="entry name" value="DYNC2H1-like_lid"/>
</dbReference>
<reference evidence="2" key="2">
    <citation type="submission" date="2025-09" db="UniProtKB">
        <authorList>
            <consortium name="Ensembl"/>
        </authorList>
    </citation>
    <scope>IDENTIFICATION</scope>
</reference>
<dbReference type="AlphaFoldDB" id="A0A8D0GX72"/>
<dbReference type="PANTHER" id="PTHR46532:SF13">
    <property type="entry name" value="CYTOPLASMIC DYNEIN 1 HEAVY CHAIN 1"/>
    <property type="match status" value="1"/>
</dbReference>